<dbReference type="InParanoid" id="A0A0H2RHA2"/>
<dbReference type="STRING" id="27342.A0A0H2RHA2"/>
<evidence type="ECO:0008006" key="3">
    <source>
        <dbReference type="Google" id="ProtNLM"/>
    </source>
</evidence>
<evidence type="ECO:0000313" key="1">
    <source>
        <dbReference type="EMBL" id="KLO11244.1"/>
    </source>
</evidence>
<accession>A0A0H2RHA2</accession>
<dbReference type="InterPro" id="IPR032675">
    <property type="entry name" value="LRR_dom_sf"/>
</dbReference>
<evidence type="ECO:0000313" key="2">
    <source>
        <dbReference type="Proteomes" id="UP000053477"/>
    </source>
</evidence>
<dbReference type="OrthoDB" id="3365698at2759"/>
<proteinExistence type="predicted"/>
<protein>
    <recommendedName>
        <fullName evidence="3">F-box domain-containing protein</fullName>
    </recommendedName>
</protein>
<gene>
    <name evidence="1" type="ORF">SCHPADRAFT_481101</name>
</gene>
<dbReference type="Gene3D" id="3.80.10.10">
    <property type="entry name" value="Ribonuclease Inhibitor"/>
    <property type="match status" value="1"/>
</dbReference>
<reference evidence="1 2" key="1">
    <citation type="submission" date="2015-04" db="EMBL/GenBank/DDBJ databases">
        <title>Complete genome sequence of Schizopora paradoxa KUC8140, a cosmopolitan wood degrader in East Asia.</title>
        <authorList>
            <consortium name="DOE Joint Genome Institute"/>
            <person name="Min B."/>
            <person name="Park H."/>
            <person name="Jang Y."/>
            <person name="Kim J.-J."/>
            <person name="Kim K.H."/>
            <person name="Pangilinan J."/>
            <person name="Lipzen A."/>
            <person name="Riley R."/>
            <person name="Grigoriev I.V."/>
            <person name="Spatafora J.W."/>
            <person name="Choi I.-G."/>
        </authorList>
    </citation>
    <scope>NUCLEOTIDE SEQUENCE [LARGE SCALE GENOMIC DNA]</scope>
    <source>
        <strain evidence="1 2">KUC8140</strain>
    </source>
</reference>
<dbReference type="SUPFAM" id="SSF52047">
    <property type="entry name" value="RNI-like"/>
    <property type="match status" value="1"/>
</dbReference>
<dbReference type="Proteomes" id="UP000053477">
    <property type="component" value="Unassembled WGS sequence"/>
</dbReference>
<name>A0A0H2RHA2_9AGAM</name>
<keyword evidence="2" id="KW-1185">Reference proteome</keyword>
<dbReference type="EMBL" id="KQ086005">
    <property type="protein sequence ID" value="KLO11244.1"/>
    <property type="molecule type" value="Genomic_DNA"/>
</dbReference>
<dbReference type="AlphaFoldDB" id="A0A0H2RHA2"/>
<sequence>MIRGRFPAEIVVEIFGYHLSQDLYIDEEKKKPKFITKTTPHLTLTQVCHKWRALILSVERFWTSICLGGIRGRYSVSLFYKHRKLLELWAKRARNRPLSLVIEYGGDFWENDTSQEAAITLMETICSYSSRMVHLDARCPGSLMIPLVQAISNESPKMQDISLELTGHRSNVDEIPILFLPGSTKLKNLRVEGGVKLRWRTTDMRMCKNIEKMVYHQNVHRLDLKATLNDAYSALSLCPSLKTFAFTVCNSQGFMPPSIEPHRENLLLPSLLCLWLNTVYDADAGPLLVSLKAENLKQLVVNGSLVDATDDWNYLYHFLENSKPRLRALSIIGIEITSSNLVKCLRLCHGIEDLEIDGRVLNNFVASSLCWRQSEDDEEQLLPALRCLFVVGASTKYVTVNELVKMVHSRCARPNRSYGKSEEGDLGPAFPVNPSSLRAVTFVAADASIVDYISQQKIAWGFSENASISRLVETGALNVLVDDYL</sequence>
<organism evidence="1 2">
    <name type="scientific">Schizopora paradoxa</name>
    <dbReference type="NCBI Taxonomy" id="27342"/>
    <lineage>
        <taxon>Eukaryota</taxon>
        <taxon>Fungi</taxon>
        <taxon>Dikarya</taxon>
        <taxon>Basidiomycota</taxon>
        <taxon>Agaricomycotina</taxon>
        <taxon>Agaricomycetes</taxon>
        <taxon>Hymenochaetales</taxon>
        <taxon>Schizoporaceae</taxon>
        <taxon>Schizopora</taxon>
    </lineage>
</organism>